<proteinExistence type="predicted"/>
<sequence>MQLFTTPFRKHFFVGLIVGIFLSIDLAIVSALSEVFGVDYISSWYPRLFGFVTVTTVFGSVGLWLLRSFGDSYSKNPELILCLIVLLLATMMTLNVLNESIQLDDEIYSEEDIEIVKSKNFKIMTTLYHYTVAIGWIYFIPRLTEPEQDPIEGLRTKFLLNR</sequence>
<evidence type="ECO:0000256" key="1">
    <source>
        <dbReference type="SAM" id="Phobius"/>
    </source>
</evidence>
<comment type="caution">
    <text evidence="2">The sequence shown here is derived from an EMBL/GenBank/DDBJ whole genome shotgun (WGS) entry which is preliminary data.</text>
</comment>
<gene>
    <name evidence="2" type="ORF">BEU04_03070</name>
</gene>
<protein>
    <recommendedName>
        <fullName evidence="4">DUF4149 domain-containing protein</fullName>
    </recommendedName>
</protein>
<dbReference type="EMBL" id="MIYU01000019">
    <property type="protein sequence ID" value="OIR14418.1"/>
    <property type="molecule type" value="Genomic_DNA"/>
</dbReference>
<evidence type="ECO:0000313" key="2">
    <source>
        <dbReference type="EMBL" id="OIR14418.1"/>
    </source>
</evidence>
<keyword evidence="1" id="KW-0472">Membrane</keyword>
<name>A0A1J5T0Q2_9ARCH</name>
<evidence type="ECO:0000313" key="3">
    <source>
        <dbReference type="Proteomes" id="UP000183815"/>
    </source>
</evidence>
<reference evidence="2 3" key="1">
    <citation type="submission" date="2016-08" db="EMBL/GenBank/DDBJ databases">
        <title>New Insights into Marine Group III Euryarchaeota, from dark to light.</title>
        <authorList>
            <person name="Haro-Moreno J.M."/>
            <person name="Rodriguez-Valera F."/>
            <person name="Lopez-Garcia P."/>
            <person name="Moreira D."/>
            <person name="Martin-Cuadrado A.B."/>
        </authorList>
    </citation>
    <scope>NUCLEOTIDE SEQUENCE [LARGE SCALE GENOMIC DNA]</scope>
    <source>
        <strain evidence="2">CG-Bathy1</strain>
    </source>
</reference>
<keyword evidence="1" id="KW-1133">Transmembrane helix</keyword>
<feature type="transmembrane region" description="Helical" evidence="1">
    <location>
        <begin position="44"/>
        <end position="66"/>
    </location>
</feature>
<dbReference type="Proteomes" id="UP000183815">
    <property type="component" value="Unassembled WGS sequence"/>
</dbReference>
<dbReference type="AlphaFoldDB" id="A0A1J5T0Q2"/>
<evidence type="ECO:0008006" key="4">
    <source>
        <dbReference type="Google" id="ProtNLM"/>
    </source>
</evidence>
<accession>A0A1J5T0Q2</accession>
<organism evidence="2 3">
    <name type="scientific">Marine Group III euryarchaeote CG-Bathy1</name>
    <dbReference type="NCBI Taxonomy" id="1889001"/>
    <lineage>
        <taxon>Archaea</taxon>
        <taxon>Methanobacteriati</taxon>
        <taxon>Thermoplasmatota</taxon>
        <taxon>Thermoplasmata</taxon>
        <taxon>Candidatus Thermoprofundales</taxon>
    </lineage>
</organism>
<feature type="transmembrane region" description="Helical" evidence="1">
    <location>
        <begin position="12"/>
        <end position="32"/>
    </location>
</feature>
<feature type="transmembrane region" description="Helical" evidence="1">
    <location>
        <begin position="78"/>
        <end position="97"/>
    </location>
</feature>
<keyword evidence="1" id="KW-0812">Transmembrane</keyword>